<gene>
    <name evidence="1" type="ORF">DILT_LOCUS15245</name>
</gene>
<accession>A0A3P7QA51</accession>
<sequence length="67" mass="7552">MWPRWVRMDTIVEPKSSPPASPISATMSMSDPFSLLQRKLPSKPSMLMFTPLESVPWPPATKLSSQH</sequence>
<reference evidence="1 2" key="1">
    <citation type="submission" date="2018-11" db="EMBL/GenBank/DDBJ databases">
        <authorList>
            <consortium name="Pathogen Informatics"/>
        </authorList>
    </citation>
    <scope>NUCLEOTIDE SEQUENCE [LARGE SCALE GENOMIC DNA]</scope>
</reference>
<name>A0A3P7QA51_DIBLA</name>
<keyword evidence="2" id="KW-1185">Reference proteome</keyword>
<proteinExistence type="predicted"/>
<organism evidence="1 2">
    <name type="scientific">Dibothriocephalus latus</name>
    <name type="common">Fish tapeworm</name>
    <name type="synonym">Diphyllobothrium latum</name>
    <dbReference type="NCBI Taxonomy" id="60516"/>
    <lineage>
        <taxon>Eukaryota</taxon>
        <taxon>Metazoa</taxon>
        <taxon>Spiralia</taxon>
        <taxon>Lophotrochozoa</taxon>
        <taxon>Platyhelminthes</taxon>
        <taxon>Cestoda</taxon>
        <taxon>Eucestoda</taxon>
        <taxon>Diphyllobothriidea</taxon>
        <taxon>Diphyllobothriidae</taxon>
        <taxon>Dibothriocephalus</taxon>
    </lineage>
</organism>
<dbReference type="Proteomes" id="UP000281553">
    <property type="component" value="Unassembled WGS sequence"/>
</dbReference>
<dbReference type="EMBL" id="UYRU01078063">
    <property type="protein sequence ID" value="VDN28792.1"/>
    <property type="molecule type" value="Genomic_DNA"/>
</dbReference>
<evidence type="ECO:0000313" key="1">
    <source>
        <dbReference type="EMBL" id="VDN28792.1"/>
    </source>
</evidence>
<protein>
    <submittedName>
        <fullName evidence="1">Uncharacterized protein</fullName>
    </submittedName>
</protein>
<dbReference type="AlphaFoldDB" id="A0A3P7QA51"/>
<evidence type="ECO:0000313" key="2">
    <source>
        <dbReference type="Proteomes" id="UP000281553"/>
    </source>
</evidence>